<comment type="caution">
    <text evidence="3">The sequence shown here is derived from an EMBL/GenBank/DDBJ whole genome shotgun (WGS) entry which is preliminary data.</text>
</comment>
<organism evidence="3 4">
    <name type="scientific">Rivihabitans pingtungensis</name>
    <dbReference type="NCBI Taxonomy" id="1054498"/>
    <lineage>
        <taxon>Bacteria</taxon>
        <taxon>Pseudomonadati</taxon>
        <taxon>Pseudomonadota</taxon>
        <taxon>Betaproteobacteria</taxon>
        <taxon>Neisseriales</taxon>
        <taxon>Aquaspirillaceae</taxon>
        <taxon>Rivihabitans</taxon>
    </lineage>
</organism>
<gene>
    <name evidence="3" type="ORF">DFR34_101387</name>
</gene>
<dbReference type="Proteomes" id="UP000247555">
    <property type="component" value="Unassembled WGS sequence"/>
</dbReference>
<name>A0A318KZW0_9NEIS</name>
<evidence type="ECO:0000256" key="1">
    <source>
        <dbReference type="SAM" id="SignalP"/>
    </source>
</evidence>
<keyword evidence="1" id="KW-0732">Signal</keyword>
<dbReference type="Pfam" id="PF09832">
    <property type="entry name" value="DUF2059"/>
    <property type="match status" value="1"/>
</dbReference>
<dbReference type="EMBL" id="QJKI01000001">
    <property type="protein sequence ID" value="PXX82152.1"/>
    <property type="molecule type" value="Genomic_DNA"/>
</dbReference>
<feature type="domain" description="DUF2059" evidence="2">
    <location>
        <begin position="94"/>
        <end position="150"/>
    </location>
</feature>
<evidence type="ECO:0000259" key="2">
    <source>
        <dbReference type="Pfam" id="PF09832"/>
    </source>
</evidence>
<protein>
    <recommendedName>
        <fullName evidence="2">DUF2059 domain-containing protein</fullName>
    </recommendedName>
</protein>
<dbReference type="InterPro" id="IPR018637">
    <property type="entry name" value="DUF2059"/>
</dbReference>
<accession>A0A318KZW0</accession>
<keyword evidence="4" id="KW-1185">Reference proteome</keyword>
<evidence type="ECO:0000313" key="4">
    <source>
        <dbReference type="Proteomes" id="UP000247555"/>
    </source>
</evidence>
<dbReference type="OrthoDB" id="490569at2"/>
<evidence type="ECO:0000313" key="3">
    <source>
        <dbReference type="EMBL" id="PXX82152.1"/>
    </source>
</evidence>
<reference evidence="3 4" key="1">
    <citation type="submission" date="2018-05" db="EMBL/GenBank/DDBJ databases">
        <title>Genomic Encyclopedia of Type Strains, Phase IV (KMG-IV): sequencing the most valuable type-strain genomes for metagenomic binning, comparative biology and taxonomic classification.</title>
        <authorList>
            <person name="Goeker M."/>
        </authorList>
    </citation>
    <scope>NUCLEOTIDE SEQUENCE [LARGE SCALE GENOMIC DNA]</scope>
    <source>
        <strain evidence="3 4">DSM 29661</strain>
    </source>
</reference>
<sequence length="177" mass="19927">MKTSLLAISLLLVSHTLPVWANEAPASEPSVREMLHITQTEQNYRDTMVQAQAQVLRLLEQQMASMSVAVNSERMRAFQAKLVTVMMDESGWSKMEPEYVRLYQDTFNQTEIDGMLAFYRSEAGQAVVAKTPILTRKSMELVMAEQMRLLPRVEALITAFLKEARAAASPKSGKAHH</sequence>
<dbReference type="AlphaFoldDB" id="A0A318KZW0"/>
<dbReference type="RefSeq" id="WP_110389433.1">
    <property type="nucleotide sequence ID" value="NZ_QJKI01000001.1"/>
</dbReference>
<feature type="signal peptide" evidence="1">
    <location>
        <begin position="1"/>
        <end position="21"/>
    </location>
</feature>
<feature type="chain" id="PRO_5016412517" description="DUF2059 domain-containing protein" evidence="1">
    <location>
        <begin position="22"/>
        <end position="177"/>
    </location>
</feature>
<proteinExistence type="predicted"/>